<dbReference type="GeneID" id="136076234"/>
<dbReference type="PANTHER" id="PTHR45749:SF35">
    <property type="entry name" value="AC-LIKE TRANSPOSASE-RELATED"/>
    <property type="match status" value="1"/>
</dbReference>
<protein>
    <submittedName>
        <fullName evidence="4">Zinc finger MYM-type protein 1-like</fullName>
    </submittedName>
</protein>
<dbReference type="InterPro" id="IPR049012">
    <property type="entry name" value="Mutator_transp_dom"/>
</dbReference>
<evidence type="ECO:0000313" key="3">
    <source>
        <dbReference type="Proteomes" id="UP001652625"/>
    </source>
</evidence>
<dbReference type="InterPro" id="IPR008906">
    <property type="entry name" value="HATC_C_dom"/>
</dbReference>
<sequence>MDCTPDVSHKEQLSILLRCLKINHEEVQTEEFFCGFFHIFDSTGSALVETFLNLLAEYNLDLMNCRGQSYDNGANMRGQYKGVQALIKEKNPRALHVPCANHTFNLMLYTKLQIQVQLELLFLKLCLANEISLYQFILSLTIWHDLLFEINKVSKVMENPSADISIVIKLVESTKIFLESFRSDESFLLAIIKKSEEIAIKLGTEPVFPQVRLSRKRRFFEYEGTDTPLNGKSKYKVDFFNAIIDVALVSLNERFKMLDSYNKILGFLTRTEKMRSLDANELLNDCKNLEISLRNPSTEESDVNHEELYSEINTFLRMEASAESKDALEILKYITANSLIEIFPNLFIALRILLTFPISVASAERSFSKLKLIKNYLRSTMGQDRLSALALISIENKISLSLDCSDLIDEFASLKVRKVIIDTTVAITTVAKETMLQAAKKIKGNSNNIVDTGASTDGTWQCRGYSSLNRVVTKLSMDNGKVLDVEPMSRLCKQCQLRKDLKSKNSKSYKNWFKSHSCNVNCIGSAECVEVTGAKRIFSRSVKEYGLQCIKFY</sequence>
<gene>
    <name evidence="4" type="primary">LOC136076234</name>
</gene>
<proteinExistence type="predicted"/>
<dbReference type="Pfam" id="PF05699">
    <property type="entry name" value="Dimer_Tnp_hAT"/>
    <property type="match status" value="1"/>
</dbReference>
<evidence type="ECO:0000259" key="1">
    <source>
        <dbReference type="Pfam" id="PF05699"/>
    </source>
</evidence>
<dbReference type="PANTHER" id="PTHR45749">
    <property type="match status" value="1"/>
</dbReference>
<reference evidence="4" key="2">
    <citation type="submission" date="2025-08" db="UniProtKB">
        <authorList>
            <consortium name="RefSeq"/>
        </authorList>
    </citation>
    <scope>IDENTIFICATION</scope>
</reference>
<dbReference type="RefSeq" id="XP_065645780.1">
    <property type="nucleotide sequence ID" value="XM_065789708.1"/>
</dbReference>
<evidence type="ECO:0000313" key="4">
    <source>
        <dbReference type="RefSeq" id="XP_065645780.1"/>
    </source>
</evidence>
<dbReference type="Pfam" id="PF20700">
    <property type="entry name" value="Mutator"/>
    <property type="match status" value="1"/>
</dbReference>
<evidence type="ECO:0000259" key="2">
    <source>
        <dbReference type="Pfam" id="PF20700"/>
    </source>
</evidence>
<name>A0ABM4BA43_HYDVU</name>
<dbReference type="SUPFAM" id="SSF53098">
    <property type="entry name" value="Ribonuclease H-like"/>
    <property type="match status" value="1"/>
</dbReference>
<feature type="domain" description="HAT C-terminal dimerisation" evidence="1">
    <location>
        <begin position="315"/>
        <end position="397"/>
    </location>
</feature>
<organism evidence="3 4">
    <name type="scientific">Hydra vulgaris</name>
    <name type="common">Hydra</name>
    <name type="synonym">Hydra attenuata</name>
    <dbReference type="NCBI Taxonomy" id="6087"/>
    <lineage>
        <taxon>Eukaryota</taxon>
        <taxon>Metazoa</taxon>
        <taxon>Cnidaria</taxon>
        <taxon>Hydrozoa</taxon>
        <taxon>Hydroidolina</taxon>
        <taxon>Anthoathecata</taxon>
        <taxon>Aplanulata</taxon>
        <taxon>Hydridae</taxon>
        <taxon>Hydra</taxon>
    </lineage>
</organism>
<dbReference type="InterPro" id="IPR012337">
    <property type="entry name" value="RNaseH-like_sf"/>
</dbReference>
<keyword evidence="3" id="KW-1185">Reference proteome</keyword>
<dbReference type="Proteomes" id="UP001652625">
    <property type="component" value="Chromosome 02"/>
</dbReference>
<accession>A0ABM4BA43</accession>
<feature type="domain" description="Mutator-like transposase" evidence="2">
    <location>
        <begin position="424"/>
        <end position="550"/>
    </location>
</feature>
<reference evidence="3" key="1">
    <citation type="submission" date="2025-05" db="UniProtKB">
        <authorList>
            <consortium name="RefSeq"/>
        </authorList>
    </citation>
    <scope>NUCLEOTIDE SEQUENCE [LARGE SCALE GENOMIC DNA]</scope>
</reference>